<feature type="region of interest" description="Disordered" evidence="1">
    <location>
        <begin position="93"/>
        <end position="136"/>
    </location>
</feature>
<feature type="compositionally biased region" description="Polar residues" evidence="1">
    <location>
        <begin position="20"/>
        <end position="38"/>
    </location>
</feature>
<dbReference type="EMBL" id="KZ301970">
    <property type="protein sequence ID" value="PFH54293.1"/>
    <property type="molecule type" value="Genomic_DNA"/>
</dbReference>
<name>A0A2A9P148_9AGAR</name>
<protein>
    <submittedName>
        <fullName evidence="2">Uncharacterized protein</fullName>
    </submittedName>
</protein>
<gene>
    <name evidence="2" type="ORF">AMATHDRAFT_44815</name>
</gene>
<keyword evidence="3" id="KW-1185">Reference proteome</keyword>
<evidence type="ECO:0000313" key="2">
    <source>
        <dbReference type="EMBL" id="PFH54293.1"/>
    </source>
</evidence>
<evidence type="ECO:0000313" key="3">
    <source>
        <dbReference type="Proteomes" id="UP000242287"/>
    </source>
</evidence>
<dbReference type="Proteomes" id="UP000242287">
    <property type="component" value="Unassembled WGS sequence"/>
</dbReference>
<organism evidence="2 3">
    <name type="scientific">Amanita thiersii Skay4041</name>
    <dbReference type="NCBI Taxonomy" id="703135"/>
    <lineage>
        <taxon>Eukaryota</taxon>
        <taxon>Fungi</taxon>
        <taxon>Dikarya</taxon>
        <taxon>Basidiomycota</taxon>
        <taxon>Agaricomycotina</taxon>
        <taxon>Agaricomycetes</taxon>
        <taxon>Agaricomycetidae</taxon>
        <taxon>Agaricales</taxon>
        <taxon>Pluteineae</taxon>
        <taxon>Amanitaceae</taxon>
        <taxon>Amanita</taxon>
    </lineage>
</organism>
<feature type="region of interest" description="Disordered" evidence="1">
    <location>
        <begin position="20"/>
        <end position="64"/>
    </location>
</feature>
<dbReference type="AlphaFoldDB" id="A0A2A9P148"/>
<sequence>MDRSLSWNFSESELLSQNSLGLATFPERQNQIPQSPQHSSSDDLIMDDMSTLVDPSSPIQDDVPMISRIPSNRYRIQQDDWFSSMSTLSRTASGATEASYHTAQFQGSSPPESPQSSSPVSLAPSPVPFASSRTHIQRDPYSKLNRLQREIILTIRNAIEDSIPFPHRPGENPRLMGIPIDVVVHTLLVRHRGMQVEELE</sequence>
<feature type="compositionally biased region" description="Low complexity" evidence="1">
    <location>
        <begin position="108"/>
        <end position="132"/>
    </location>
</feature>
<proteinExistence type="predicted"/>
<accession>A0A2A9P148</accession>
<evidence type="ECO:0000256" key="1">
    <source>
        <dbReference type="SAM" id="MobiDB-lite"/>
    </source>
</evidence>
<reference evidence="2 3" key="1">
    <citation type="submission" date="2014-02" db="EMBL/GenBank/DDBJ databases">
        <title>Transposable element dynamics among asymbiotic and ectomycorrhizal Amanita fungi.</title>
        <authorList>
            <consortium name="DOE Joint Genome Institute"/>
            <person name="Hess J."/>
            <person name="Skrede I."/>
            <person name="Wolfe B."/>
            <person name="LaButti K."/>
            <person name="Ohm R.A."/>
            <person name="Grigoriev I.V."/>
            <person name="Pringle A."/>
        </authorList>
    </citation>
    <scope>NUCLEOTIDE SEQUENCE [LARGE SCALE GENOMIC DNA]</scope>
    <source>
        <strain evidence="2 3">SKay4041</strain>
    </source>
</reference>
<feature type="compositionally biased region" description="Polar residues" evidence="1">
    <location>
        <begin position="93"/>
        <end position="107"/>
    </location>
</feature>